<dbReference type="Proteomes" id="UP001162060">
    <property type="component" value="Unassembled WGS sequence"/>
</dbReference>
<gene>
    <name evidence="2" type="ORF">PM001_LOCUS27093</name>
</gene>
<proteinExistence type="predicted"/>
<comment type="caution">
    <text evidence="2">The sequence shown here is derived from an EMBL/GenBank/DDBJ whole genome shotgun (WGS) entry which is preliminary data.</text>
</comment>
<protein>
    <submittedName>
        <fullName evidence="2">Uncharacterized protein</fullName>
    </submittedName>
</protein>
<dbReference type="EMBL" id="CAKLBY020000267">
    <property type="protein sequence ID" value="CAK7941943.1"/>
    <property type="molecule type" value="Genomic_DNA"/>
</dbReference>
<evidence type="ECO:0000313" key="3">
    <source>
        <dbReference type="Proteomes" id="UP001162060"/>
    </source>
</evidence>
<feature type="region of interest" description="Disordered" evidence="1">
    <location>
        <begin position="24"/>
        <end position="43"/>
    </location>
</feature>
<dbReference type="AlphaFoldDB" id="A0AAV1V7F9"/>
<name>A0AAV1V7F9_9STRA</name>
<reference evidence="2" key="1">
    <citation type="submission" date="2024-01" db="EMBL/GenBank/DDBJ databases">
        <authorList>
            <person name="Webb A."/>
        </authorList>
    </citation>
    <scope>NUCLEOTIDE SEQUENCE</scope>
    <source>
        <strain evidence="2">Pm1</strain>
    </source>
</reference>
<feature type="compositionally biased region" description="Polar residues" evidence="1">
    <location>
        <begin position="25"/>
        <end position="39"/>
    </location>
</feature>
<organism evidence="2 3">
    <name type="scientific">Peronospora matthiolae</name>
    <dbReference type="NCBI Taxonomy" id="2874970"/>
    <lineage>
        <taxon>Eukaryota</taxon>
        <taxon>Sar</taxon>
        <taxon>Stramenopiles</taxon>
        <taxon>Oomycota</taxon>
        <taxon>Peronosporomycetes</taxon>
        <taxon>Peronosporales</taxon>
        <taxon>Peronosporaceae</taxon>
        <taxon>Peronospora</taxon>
    </lineage>
</organism>
<evidence type="ECO:0000313" key="2">
    <source>
        <dbReference type="EMBL" id="CAK7941943.1"/>
    </source>
</evidence>
<evidence type="ECO:0000256" key="1">
    <source>
        <dbReference type="SAM" id="MobiDB-lite"/>
    </source>
</evidence>
<accession>A0AAV1V7F9</accession>
<sequence length="391" mass="46008">MLRARADPALEIEASKEKTTLELEYNSSMGQQSTNASTDQEQEDRGFFAKASSLVKVAERLVPTWFEQPQGLPRIDESLKEAFETLGLKSMPISRDEIIRTHLVVEFFSSRKFERWAKHAARTNKQDCYAAMFDVLQATFNEKNVATLIILAKGSLKTRSIGKKLEMAQFEWWFSQGYEPDYILMRILDIRKPHLPRYRRIESIYRRYKEFFDVKSNFPAPEESLGGAYEVLRLKSLLDRKSGYSVKKLVVEYFKSREFKRWTEHATMLNPQDPYAAMFDVLESVHKEKQAAMILALANESRETRSIGAKLEKVQFKRWFLEKKYHPDDIPKKVFGFDPEEMDEHLWLRHAQERYRKFSIKQMIKRQTNAPIKLFVVVRPSNKQKEKLRSP</sequence>